<dbReference type="PANTHER" id="PTHR35526:SF3">
    <property type="entry name" value="ANTI-SIGMA-F FACTOR RSBW"/>
    <property type="match status" value="1"/>
</dbReference>
<dbReference type="GO" id="GO:0005524">
    <property type="term" value="F:ATP binding"/>
    <property type="evidence" value="ECO:0007669"/>
    <property type="project" value="UniProtKB-KW"/>
</dbReference>
<dbReference type="Pfam" id="PF13581">
    <property type="entry name" value="HATPase_c_2"/>
    <property type="match status" value="1"/>
</dbReference>
<dbReference type="InterPro" id="IPR050267">
    <property type="entry name" value="Anti-sigma-factor_SerPK"/>
</dbReference>
<dbReference type="SUPFAM" id="SSF55874">
    <property type="entry name" value="ATPase domain of HSP90 chaperone/DNA topoisomerase II/histidine kinase"/>
    <property type="match status" value="1"/>
</dbReference>
<dbReference type="CDD" id="cd16936">
    <property type="entry name" value="HATPase_RsbW-like"/>
    <property type="match status" value="1"/>
</dbReference>
<feature type="domain" description="Histidine kinase/HSP90-like ATPase" evidence="2">
    <location>
        <begin position="25"/>
        <end position="131"/>
    </location>
</feature>
<sequence length="152" mass="16076">MPEGREAGDGPVPWSLDLRGTTVPALVEVRRWAARTLGRIADDQLGDVLLVATELVTNAYDHGRGPLRVRMSHTPVPCRVRIEVDDSCPDHPVITTPAPDTPGGRGMQIVDKLATAWGVLDHATGGKTVWAEIVCDRAGTPPCAAASPATGE</sequence>
<evidence type="ECO:0000313" key="4">
    <source>
        <dbReference type="Proteomes" id="UP001239397"/>
    </source>
</evidence>
<dbReference type="InterPro" id="IPR036890">
    <property type="entry name" value="HATPase_C_sf"/>
</dbReference>
<dbReference type="PANTHER" id="PTHR35526">
    <property type="entry name" value="ANTI-SIGMA-F FACTOR RSBW-RELATED"/>
    <property type="match status" value="1"/>
</dbReference>
<keyword evidence="3" id="KW-0547">Nucleotide-binding</keyword>
<keyword evidence="1" id="KW-0723">Serine/threonine-protein kinase</keyword>
<dbReference type="GO" id="GO:0004674">
    <property type="term" value="F:protein serine/threonine kinase activity"/>
    <property type="evidence" value="ECO:0007669"/>
    <property type="project" value="UniProtKB-KW"/>
</dbReference>
<dbReference type="KEGG" id="amog:QRX60_33060"/>
<reference evidence="3 4" key="1">
    <citation type="submission" date="2023-06" db="EMBL/GenBank/DDBJ databases">
        <authorList>
            <person name="Oyuntsetseg B."/>
            <person name="Kim S.B."/>
        </authorList>
    </citation>
    <scope>NUCLEOTIDE SEQUENCE [LARGE SCALE GENOMIC DNA]</scope>
    <source>
        <strain evidence="3 4">4-36</strain>
    </source>
</reference>
<dbReference type="AlphaFoldDB" id="A0A9Y2JKA3"/>
<evidence type="ECO:0000256" key="1">
    <source>
        <dbReference type="ARBA" id="ARBA00022527"/>
    </source>
</evidence>
<protein>
    <submittedName>
        <fullName evidence="3">ATP-binding protein</fullName>
    </submittedName>
</protein>
<dbReference type="Gene3D" id="3.30.565.10">
    <property type="entry name" value="Histidine kinase-like ATPase, C-terminal domain"/>
    <property type="match status" value="1"/>
</dbReference>
<keyword evidence="1" id="KW-0418">Kinase</keyword>
<gene>
    <name evidence="3" type="ORF">QRX60_33060</name>
</gene>
<proteinExistence type="predicted"/>
<keyword evidence="4" id="KW-1185">Reference proteome</keyword>
<name>A0A9Y2JKA3_9PSEU</name>
<dbReference type="RefSeq" id="WP_285995351.1">
    <property type="nucleotide sequence ID" value="NZ_CP127295.1"/>
</dbReference>
<accession>A0A9Y2JKA3</accession>
<evidence type="ECO:0000259" key="2">
    <source>
        <dbReference type="Pfam" id="PF13581"/>
    </source>
</evidence>
<organism evidence="3 4">
    <name type="scientific">Amycolatopsis mongoliensis</name>
    <dbReference type="NCBI Taxonomy" id="715475"/>
    <lineage>
        <taxon>Bacteria</taxon>
        <taxon>Bacillati</taxon>
        <taxon>Actinomycetota</taxon>
        <taxon>Actinomycetes</taxon>
        <taxon>Pseudonocardiales</taxon>
        <taxon>Pseudonocardiaceae</taxon>
        <taxon>Amycolatopsis</taxon>
    </lineage>
</organism>
<dbReference type="EMBL" id="CP127295">
    <property type="protein sequence ID" value="WIX98868.1"/>
    <property type="molecule type" value="Genomic_DNA"/>
</dbReference>
<dbReference type="InterPro" id="IPR003594">
    <property type="entry name" value="HATPase_dom"/>
</dbReference>
<evidence type="ECO:0000313" key="3">
    <source>
        <dbReference type="EMBL" id="WIX98868.1"/>
    </source>
</evidence>
<keyword evidence="1" id="KW-0808">Transferase</keyword>
<dbReference type="Proteomes" id="UP001239397">
    <property type="component" value="Chromosome"/>
</dbReference>
<keyword evidence="3" id="KW-0067">ATP-binding</keyword>